<feature type="region of interest" description="Disordered" evidence="1">
    <location>
        <begin position="1"/>
        <end position="45"/>
    </location>
</feature>
<proteinExistence type="predicted"/>
<evidence type="ECO:0000313" key="3">
    <source>
        <dbReference type="Proteomes" id="UP000250006"/>
    </source>
</evidence>
<feature type="compositionally biased region" description="Basic and acidic residues" evidence="1">
    <location>
        <begin position="28"/>
        <end position="45"/>
    </location>
</feature>
<dbReference type="InterPro" id="IPR022183">
    <property type="entry name" value="DUF3710"/>
</dbReference>
<name>A0ABY1VLR9_9ACTO</name>
<comment type="caution">
    <text evidence="2">The sequence shown here is derived from an EMBL/GenBank/DDBJ whole genome shotgun (WGS) entry which is preliminary data.</text>
</comment>
<evidence type="ECO:0000313" key="2">
    <source>
        <dbReference type="EMBL" id="SPT52437.1"/>
    </source>
</evidence>
<dbReference type="RefSeq" id="WP_111835449.1">
    <property type="nucleotide sequence ID" value="NZ_UAPQ01000001.1"/>
</dbReference>
<dbReference type="Pfam" id="PF12502">
    <property type="entry name" value="DUF3710"/>
    <property type="match status" value="1"/>
</dbReference>
<sequence>MALFSRRRDKDEASSAKDQTEPQGEQRNSAEQESAKGPWDSRDFSEDEVTRIDLGSLRIPVVDGMQLRFEAAQPGADIAAVSLVLGGSLMSLRVMAAPRSESLWDEVRQELTAMITEQGGDVTVADGNFGRELKTVVIAVDQSGKQARHDLRLVGWDGPRWMLRADFLGPAATSAEAAEALEEVLSGIVVHRDDVPRPPREALPIHPPGQAPGPEAEDLPGLDPLAPGPTIAEVR</sequence>
<accession>A0ABY1VLR9</accession>
<gene>
    <name evidence="2" type="ORF">NCTC11535_00086</name>
</gene>
<feature type="region of interest" description="Disordered" evidence="1">
    <location>
        <begin position="195"/>
        <end position="235"/>
    </location>
</feature>
<dbReference type="EMBL" id="UAPQ01000001">
    <property type="protein sequence ID" value="SPT52437.1"/>
    <property type="molecule type" value="Genomic_DNA"/>
</dbReference>
<organism evidence="2 3">
    <name type="scientific">Actinomyces bovis</name>
    <dbReference type="NCBI Taxonomy" id="1658"/>
    <lineage>
        <taxon>Bacteria</taxon>
        <taxon>Bacillati</taxon>
        <taxon>Actinomycetota</taxon>
        <taxon>Actinomycetes</taxon>
        <taxon>Actinomycetales</taxon>
        <taxon>Actinomycetaceae</taxon>
        <taxon>Actinomyces</taxon>
    </lineage>
</organism>
<keyword evidence="3" id="KW-1185">Reference proteome</keyword>
<evidence type="ECO:0000256" key="1">
    <source>
        <dbReference type="SAM" id="MobiDB-lite"/>
    </source>
</evidence>
<dbReference type="Proteomes" id="UP000250006">
    <property type="component" value="Unassembled WGS sequence"/>
</dbReference>
<reference evidence="2 3" key="1">
    <citation type="submission" date="2018-06" db="EMBL/GenBank/DDBJ databases">
        <authorList>
            <consortium name="Pathogen Informatics"/>
            <person name="Doyle S."/>
        </authorList>
    </citation>
    <scope>NUCLEOTIDE SEQUENCE [LARGE SCALE GENOMIC DNA]</scope>
    <source>
        <strain evidence="2 3">NCTC11535</strain>
    </source>
</reference>
<protein>
    <submittedName>
        <fullName evidence="2">Protein of uncharacterized function (DUF3710)</fullName>
    </submittedName>
</protein>
<feature type="compositionally biased region" description="Basic and acidic residues" evidence="1">
    <location>
        <begin position="1"/>
        <end position="20"/>
    </location>
</feature>